<keyword evidence="1 3" id="KW-0378">Hydrolase</keyword>
<evidence type="ECO:0000313" key="3">
    <source>
        <dbReference type="EMBL" id="WPD19734.1"/>
    </source>
</evidence>
<evidence type="ECO:0000256" key="1">
    <source>
        <dbReference type="ARBA" id="ARBA00022801"/>
    </source>
</evidence>
<evidence type="ECO:0000313" key="4">
    <source>
        <dbReference type="Proteomes" id="UP001304683"/>
    </source>
</evidence>
<feature type="domain" description="Xaa-Pro dipeptidyl-peptidase C-terminal" evidence="2">
    <location>
        <begin position="312"/>
        <end position="562"/>
    </location>
</feature>
<dbReference type="SUPFAM" id="SSF53474">
    <property type="entry name" value="alpha/beta-Hydrolases"/>
    <property type="match status" value="1"/>
</dbReference>
<dbReference type="InterPro" id="IPR000383">
    <property type="entry name" value="Xaa-Pro-like_dom"/>
</dbReference>
<gene>
    <name evidence="3" type="ORF">Q5761_03460</name>
</gene>
<dbReference type="SUPFAM" id="SSF49785">
    <property type="entry name" value="Galactose-binding domain-like"/>
    <property type="match status" value="1"/>
</dbReference>
<dbReference type="NCBIfam" id="TIGR00976">
    <property type="entry name" value="CocE_NonD"/>
    <property type="match status" value="1"/>
</dbReference>
<accession>A0ABZ0QSK4</accession>
<name>A0ABZ0QSK4_9FIRM</name>
<dbReference type="PANTHER" id="PTHR43056">
    <property type="entry name" value="PEPTIDASE S9 PROLYL OLIGOPEPTIDASE"/>
    <property type="match status" value="1"/>
</dbReference>
<dbReference type="Gene3D" id="3.40.50.1820">
    <property type="entry name" value="alpha/beta hydrolase"/>
    <property type="match status" value="1"/>
</dbReference>
<proteinExistence type="predicted"/>
<keyword evidence="4" id="KW-1185">Reference proteome</keyword>
<dbReference type="InterPro" id="IPR013736">
    <property type="entry name" value="Xaa-Pro_dipept_C"/>
</dbReference>
<dbReference type="InterPro" id="IPR005674">
    <property type="entry name" value="CocE/Ser_esterase"/>
</dbReference>
<dbReference type="PANTHER" id="PTHR43056:SF10">
    <property type="entry name" value="COCE_NOND FAMILY, PUTATIVE (AFU_ORTHOLOGUE AFUA_7G00600)-RELATED"/>
    <property type="match status" value="1"/>
</dbReference>
<dbReference type="EMBL" id="CP132508">
    <property type="protein sequence ID" value="WPD19734.1"/>
    <property type="molecule type" value="Genomic_DNA"/>
</dbReference>
<dbReference type="Pfam" id="PF08530">
    <property type="entry name" value="PepX_C"/>
    <property type="match status" value="1"/>
</dbReference>
<dbReference type="GO" id="GO:0016787">
    <property type="term" value="F:hydrolase activity"/>
    <property type="evidence" value="ECO:0007669"/>
    <property type="project" value="UniProtKB-KW"/>
</dbReference>
<reference evidence="3 4" key="1">
    <citation type="submission" date="2023-08" db="EMBL/GenBank/DDBJ databases">
        <title>Genome sequence of Thermaerobacter compostii strain Ins1, a spore-forming filamentous bacterium isolated from a deep geothermal reservoir.</title>
        <authorList>
            <person name="Bregnard D."/>
            <person name="Gonzalez D."/>
            <person name="Junier P."/>
        </authorList>
    </citation>
    <scope>NUCLEOTIDE SEQUENCE [LARGE SCALE GENOMIC DNA]</scope>
    <source>
        <strain evidence="3 4">Ins1</strain>
    </source>
</reference>
<dbReference type="SMART" id="SM00939">
    <property type="entry name" value="PepX_C"/>
    <property type="match status" value="1"/>
</dbReference>
<dbReference type="InterPro" id="IPR008979">
    <property type="entry name" value="Galactose-bd-like_sf"/>
</dbReference>
<evidence type="ECO:0000259" key="2">
    <source>
        <dbReference type="SMART" id="SM00939"/>
    </source>
</evidence>
<protein>
    <submittedName>
        <fullName evidence="3">CocE/NonD family hydrolase</fullName>
    </submittedName>
</protein>
<dbReference type="Pfam" id="PF02129">
    <property type="entry name" value="Peptidase_S15"/>
    <property type="match status" value="1"/>
</dbReference>
<dbReference type="RefSeq" id="WP_318751223.1">
    <property type="nucleotide sequence ID" value="NZ_CP132508.1"/>
</dbReference>
<dbReference type="InterPro" id="IPR050585">
    <property type="entry name" value="Xaa-Pro_dipeptidyl-ppase/CocE"/>
</dbReference>
<dbReference type="InterPro" id="IPR029058">
    <property type="entry name" value="AB_hydrolase_fold"/>
</dbReference>
<dbReference type="Gene3D" id="2.60.120.260">
    <property type="entry name" value="Galactose-binding domain-like"/>
    <property type="match status" value="1"/>
</dbReference>
<dbReference type="Gene3D" id="1.10.3020.10">
    <property type="entry name" value="alpha-amino acid ester hydrolase ( Helical cap domain)"/>
    <property type="match status" value="1"/>
</dbReference>
<dbReference type="Proteomes" id="UP001304683">
    <property type="component" value="Chromosome"/>
</dbReference>
<organism evidence="3 4">
    <name type="scientific">Thermaerobacter composti</name>
    <dbReference type="NCBI Taxonomy" id="554949"/>
    <lineage>
        <taxon>Bacteria</taxon>
        <taxon>Bacillati</taxon>
        <taxon>Bacillota</taxon>
        <taxon>Clostridia</taxon>
        <taxon>Eubacteriales</taxon>
        <taxon>Clostridiales Family XVII. Incertae Sedis</taxon>
        <taxon>Thermaerobacter</taxon>
    </lineage>
</organism>
<sequence>MAWVGDMPAPSDRSAAGGVYSVRHHFNVRIPMRDGITLSADIYRPDAPGRFPVVLARTPYNKNSQRAWHYGNFFAKHGYVFVWMDVRGRGDSEGEFVPYRNDARDGYDAIEWLARQPWSTGDVATWGGSYLGRIQWLTALEKPPHLKAMIVHVTPSDPYVEWPTGTPGPMHVCWNRMTDGRVLQYVDKIDWMKVYEHLPLLTMDEAAGFASRHWREDCAHPTLDEWWEPLRYQHRFHEIDLPVLHVSGWYDDEQIGTPLNFAGMVRHAPSERARRGQKLIMGPWGHRVNESRKLGEVDFGPEAVIDLDGYEVRWLDYWLKGIDNGIGEEPPVRLFIMGANRWRDEHEWPLARTKWTKFYLRSGGRANSRFGDGVLSTEPPATDEPPDVYLYDPARPVPFITDPLSSQIGGPDDYSAIETRGDVLVYSTPPLERDVEVTGPVKLVLYASSSAVDTDFMAKLVDVHPNGFCQRLCDGMVRARFREGMHKEVLMEPGKVYRFEIDLWNTAQVFKAGHRIRLEIASSAFPKYDRNLNTGEPLATSTRMVVAENRVWHTPAWPSHLILPIIPE</sequence>